<dbReference type="InterPro" id="IPR001647">
    <property type="entry name" value="HTH_TetR"/>
</dbReference>
<organism evidence="6 7">
    <name type="scientific">Amycolatopsis minnesotensis</name>
    <dbReference type="NCBI Taxonomy" id="337894"/>
    <lineage>
        <taxon>Bacteria</taxon>
        <taxon>Bacillati</taxon>
        <taxon>Actinomycetota</taxon>
        <taxon>Actinomycetes</taxon>
        <taxon>Pseudonocardiales</taxon>
        <taxon>Pseudonocardiaceae</taxon>
        <taxon>Amycolatopsis</taxon>
    </lineage>
</organism>
<evidence type="ECO:0000313" key="7">
    <source>
        <dbReference type="Proteomes" id="UP001501116"/>
    </source>
</evidence>
<keyword evidence="1" id="KW-0805">Transcription regulation</keyword>
<dbReference type="Proteomes" id="UP001501116">
    <property type="component" value="Unassembled WGS sequence"/>
</dbReference>
<name>A0ABP5CXA4_9PSEU</name>
<sequence length="182" mass="19497">MIVTAVLPLVAEHGAAVTTSQIARAAGIGEGTIFRAFKDKEELIDECIAEALRPDGVLDVLADIPLDQPLDRKLVEAAGAMSAHLDRIGAVLGAVAVGKRMHRKLPEGDDLEKSVDARQRSFTLMNEAIAELFDPEQERLRAPAEELAALFVALMFTRTRAGGLSDVDKMVDVFLHGAVEAG</sequence>
<evidence type="ECO:0000256" key="3">
    <source>
        <dbReference type="ARBA" id="ARBA00023163"/>
    </source>
</evidence>
<evidence type="ECO:0000256" key="2">
    <source>
        <dbReference type="ARBA" id="ARBA00023125"/>
    </source>
</evidence>
<dbReference type="PANTHER" id="PTHR30055">
    <property type="entry name" value="HTH-TYPE TRANSCRIPTIONAL REGULATOR RUTR"/>
    <property type="match status" value="1"/>
</dbReference>
<evidence type="ECO:0000256" key="1">
    <source>
        <dbReference type="ARBA" id="ARBA00023015"/>
    </source>
</evidence>
<dbReference type="PRINTS" id="PR00455">
    <property type="entry name" value="HTHTETR"/>
</dbReference>
<comment type="caution">
    <text evidence="6">The sequence shown here is derived from an EMBL/GenBank/DDBJ whole genome shotgun (WGS) entry which is preliminary data.</text>
</comment>
<keyword evidence="7" id="KW-1185">Reference proteome</keyword>
<dbReference type="InterPro" id="IPR050109">
    <property type="entry name" value="HTH-type_TetR-like_transc_reg"/>
</dbReference>
<evidence type="ECO:0000313" key="6">
    <source>
        <dbReference type="EMBL" id="GAA1968807.1"/>
    </source>
</evidence>
<dbReference type="SUPFAM" id="SSF46689">
    <property type="entry name" value="Homeodomain-like"/>
    <property type="match status" value="1"/>
</dbReference>
<evidence type="ECO:0000259" key="5">
    <source>
        <dbReference type="PROSITE" id="PS50977"/>
    </source>
</evidence>
<dbReference type="PANTHER" id="PTHR30055:SF234">
    <property type="entry name" value="HTH-TYPE TRANSCRIPTIONAL REGULATOR BETI"/>
    <property type="match status" value="1"/>
</dbReference>
<accession>A0ABP5CXA4</accession>
<keyword evidence="3" id="KW-0804">Transcription</keyword>
<keyword evidence="2 4" id="KW-0238">DNA-binding</keyword>
<protein>
    <submittedName>
        <fullName evidence="6">TetR/AcrR family transcriptional regulator</fullName>
    </submittedName>
</protein>
<proteinExistence type="predicted"/>
<dbReference type="Pfam" id="PF00440">
    <property type="entry name" value="TetR_N"/>
    <property type="match status" value="1"/>
</dbReference>
<gene>
    <name evidence="6" type="ORF">GCM10009754_47350</name>
</gene>
<feature type="DNA-binding region" description="H-T-H motif" evidence="4">
    <location>
        <begin position="18"/>
        <end position="37"/>
    </location>
</feature>
<evidence type="ECO:0000256" key="4">
    <source>
        <dbReference type="PROSITE-ProRule" id="PRU00335"/>
    </source>
</evidence>
<dbReference type="PROSITE" id="PS50977">
    <property type="entry name" value="HTH_TETR_2"/>
    <property type="match status" value="1"/>
</dbReference>
<dbReference type="Gene3D" id="1.10.357.10">
    <property type="entry name" value="Tetracycline Repressor, domain 2"/>
    <property type="match status" value="1"/>
</dbReference>
<reference evidence="7" key="1">
    <citation type="journal article" date="2019" name="Int. J. Syst. Evol. Microbiol.">
        <title>The Global Catalogue of Microorganisms (GCM) 10K type strain sequencing project: providing services to taxonomists for standard genome sequencing and annotation.</title>
        <authorList>
            <consortium name="The Broad Institute Genomics Platform"/>
            <consortium name="The Broad Institute Genome Sequencing Center for Infectious Disease"/>
            <person name="Wu L."/>
            <person name="Ma J."/>
        </authorList>
    </citation>
    <scope>NUCLEOTIDE SEQUENCE [LARGE SCALE GENOMIC DNA]</scope>
    <source>
        <strain evidence="7">JCM 14545</strain>
    </source>
</reference>
<dbReference type="EMBL" id="BAAANN010000019">
    <property type="protein sequence ID" value="GAA1968807.1"/>
    <property type="molecule type" value="Genomic_DNA"/>
</dbReference>
<feature type="domain" description="HTH tetR-type" evidence="5">
    <location>
        <begin position="1"/>
        <end position="55"/>
    </location>
</feature>
<dbReference type="InterPro" id="IPR009057">
    <property type="entry name" value="Homeodomain-like_sf"/>
</dbReference>